<keyword evidence="7" id="KW-0143">Chaperone</keyword>
<feature type="transmembrane region" description="Helical" evidence="8">
    <location>
        <begin position="20"/>
        <end position="40"/>
    </location>
</feature>
<reference evidence="10 11" key="1">
    <citation type="submission" date="2019-07" db="EMBL/GenBank/DDBJ databases">
        <title>Tepidimonas sediminis YIM 72259 draft genome.</title>
        <authorList>
            <person name="Da Costa M.S."/>
            <person name="Froufe H.J.C."/>
            <person name="Egas C."/>
            <person name="Albuquerque L."/>
        </authorList>
    </citation>
    <scope>NUCLEOTIDE SEQUENCE [LARGE SCALE GENOMIC DNA]</scope>
    <source>
        <strain evidence="10 11">YIM 72259</strain>
    </source>
</reference>
<evidence type="ECO:0000256" key="1">
    <source>
        <dbReference type="ARBA" id="ARBA00004167"/>
    </source>
</evidence>
<evidence type="ECO:0000256" key="8">
    <source>
        <dbReference type="SAM" id="Phobius"/>
    </source>
</evidence>
<dbReference type="EMBL" id="VJND01000001">
    <property type="protein sequence ID" value="TSE27266.1"/>
    <property type="molecule type" value="Genomic_DNA"/>
</dbReference>
<evidence type="ECO:0000256" key="7">
    <source>
        <dbReference type="ARBA" id="ARBA00023186"/>
    </source>
</evidence>
<evidence type="ECO:0000256" key="6">
    <source>
        <dbReference type="ARBA" id="ARBA00023136"/>
    </source>
</evidence>
<dbReference type="AlphaFoldDB" id="A0A554WUL0"/>
<evidence type="ECO:0000256" key="3">
    <source>
        <dbReference type="ARBA" id="ARBA00022475"/>
    </source>
</evidence>
<sequence>MAAYDLEEQEQLAQLKAFWARWGGLITWALTAALLSYAGWQGWQYWQNRQALQAAALLDELEQGAQAGDAARVQRALADLQAQAGRTAQARLGALVAARSLAEAERADEARAALRFVIGRRDDDEIAAVARLRLAGLALDAGQLEEAQRLLDAPVPAAFEPWRADRLGDLRQRQGQAEAAREAWLKAWRGLDGDVGWRGIVEAKLNALGVDPGASQGGQQP</sequence>
<evidence type="ECO:0000256" key="5">
    <source>
        <dbReference type="ARBA" id="ARBA00022989"/>
    </source>
</evidence>
<evidence type="ECO:0000256" key="2">
    <source>
        <dbReference type="ARBA" id="ARBA00004236"/>
    </source>
</evidence>
<gene>
    <name evidence="10" type="ORF">Tsedi_00096</name>
</gene>
<dbReference type="Proteomes" id="UP000320225">
    <property type="component" value="Unassembled WGS sequence"/>
</dbReference>
<keyword evidence="3" id="KW-1003">Cell membrane</keyword>
<protein>
    <submittedName>
        <fullName evidence="10">Tetratricopeptide repeat-like domain protein</fullName>
    </submittedName>
</protein>
<feature type="domain" description="Ancillary SecYEG translocon subunit/Cell division coordinator CpoB TPR" evidence="9">
    <location>
        <begin position="16"/>
        <end position="209"/>
    </location>
</feature>
<keyword evidence="6 8" id="KW-0472">Membrane</keyword>
<keyword evidence="11" id="KW-1185">Reference proteome</keyword>
<dbReference type="OrthoDB" id="8521102at2"/>
<accession>A0A554WUL0</accession>
<name>A0A554WUL0_9BURK</name>
<evidence type="ECO:0000313" key="10">
    <source>
        <dbReference type="EMBL" id="TSE27266.1"/>
    </source>
</evidence>
<dbReference type="PANTHER" id="PTHR38035">
    <property type="entry name" value="UPF0070 PROTEIN YFGM"/>
    <property type="match status" value="1"/>
</dbReference>
<dbReference type="PANTHER" id="PTHR38035:SF1">
    <property type="entry name" value="ANCILLARY SECYEG TRANSLOCON SUBUNIT"/>
    <property type="match status" value="1"/>
</dbReference>
<comment type="subcellular location">
    <subcellularLocation>
        <location evidence="2">Cell membrane</location>
    </subcellularLocation>
    <subcellularLocation>
        <location evidence="1">Membrane</location>
        <topology evidence="1">Single-pass membrane protein</topology>
    </subcellularLocation>
</comment>
<comment type="caution">
    <text evidence="10">The sequence shown here is derived from an EMBL/GenBank/DDBJ whole genome shotgun (WGS) entry which is preliminary data.</text>
</comment>
<dbReference type="PIRSF" id="PIRSF006170">
    <property type="entry name" value="YfgM"/>
    <property type="match status" value="1"/>
</dbReference>
<dbReference type="RefSeq" id="WP_143892529.1">
    <property type="nucleotide sequence ID" value="NZ_VJND01000001.1"/>
</dbReference>
<evidence type="ECO:0000256" key="4">
    <source>
        <dbReference type="ARBA" id="ARBA00022692"/>
    </source>
</evidence>
<evidence type="ECO:0000313" key="11">
    <source>
        <dbReference type="Proteomes" id="UP000320225"/>
    </source>
</evidence>
<dbReference type="GO" id="GO:0044877">
    <property type="term" value="F:protein-containing complex binding"/>
    <property type="evidence" value="ECO:0007669"/>
    <property type="project" value="InterPro"/>
</dbReference>
<evidence type="ECO:0000259" key="9">
    <source>
        <dbReference type="Pfam" id="PF09976"/>
    </source>
</evidence>
<proteinExistence type="predicted"/>
<dbReference type="InterPro" id="IPR026039">
    <property type="entry name" value="YfgM"/>
</dbReference>
<keyword evidence="4 8" id="KW-0812">Transmembrane</keyword>
<keyword evidence="5 8" id="KW-1133">Transmembrane helix</keyword>
<dbReference type="InterPro" id="IPR018704">
    <property type="entry name" value="SecYEG/CpoB_TPR"/>
</dbReference>
<organism evidence="10 11">
    <name type="scientific">Tepidimonas sediminis</name>
    <dbReference type="NCBI Taxonomy" id="2588941"/>
    <lineage>
        <taxon>Bacteria</taxon>
        <taxon>Pseudomonadati</taxon>
        <taxon>Pseudomonadota</taxon>
        <taxon>Betaproteobacteria</taxon>
        <taxon>Burkholderiales</taxon>
        <taxon>Tepidimonas</taxon>
    </lineage>
</organism>
<dbReference type="Pfam" id="PF09976">
    <property type="entry name" value="TPR_21"/>
    <property type="match status" value="1"/>
</dbReference>
<dbReference type="GO" id="GO:0005886">
    <property type="term" value="C:plasma membrane"/>
    <property type="evidence" value="ECO:0007669"/>
    <property type="project" value="UniProtKB-SubCell"/>
</dbReference>